<evidence type="ECO:0000256" key="2">
    <source>
        <dbReference type="ARBA" id="ARBA00009901"/>
    </source>
</evidence>
<evidence type="ECO:0000256" key="8">
    <source>
        <dbReference type="ARBA" id="ARBA00023136"/>
    </source>
</evidence>
<keyword evidence="7 12" id="KW-1133">Transmembrane helix</keyword>
<dbReference type="PANTHER" id="PTHR16130">
    <property type="entry name" value="LYSOSOMAL COBALAMIN TRANSPORTER-RELATED"/>
    <property type="match status" value="1"/>
</dbReference>
<dbReference type="PANTHER" id="PTHR16130:SF2">
    <property type="entry name" value="LYSOSOMAL COBALAMIN TRANSPORT ESCORT PROTEIN LMBD1"/>
    <property type="match status" value="1"/>
</dbReference>
<evidence type="ECO:0000256" key="4">
    <source>
        <dbReference type="ARBA" id="ARBA00022448"/>
    </source>
</evidence>
<comment type="similarity">
    <text evidence="2">Belongs to the LIMR family. LMBRD1 subfamily.</text>
</comment>
<dbReference type="GO" id="GO:0005774">
    <property type="term" value="C:vacuolar membrane"/>
    <property type="evidence" value="ECO:0007669"/>
    <property type="project" value="TreeGrafter"/>
</dbReference>
<name>A0A9W9WXG1_9EURO</name>
<feature type="transmembrane region" description="Helical" evidence="12">
    <location>
        <begin position="416"/>
        <end position="435"/>
    </location>
</feature>
<dbReference type="GO" id="GO:0031419">
    <property type="term" value="F:cobalamin binding"/>
    <property type="evidence" value="ECO:0007669"/>
    <property type="project" value="UniProtKB-KW"/>
</dbReference>
<keyword evidence="5" id="KW-0846">Cobalamin</keyword>
<dbReference type="InterPro" id="IPR006876">
    <property type="entry name" value="LMBR1-like_membr_prot"/>
</dbReference>
<comment type="subcellular location">
    <subcellularLocation>
        <location evidence="1">Lysosome membrane</location>
        <topology evidence="1">Multi-pass membrane protein</topology>
    </subcellularLocation>
</comment>
<keyword evidence="4" id="KW-0813">Transport</keyword>
<feature type="transmembrane region" description="Helical" evidence="12">
    <location>
        <begin position="312"/>
        <end position="334"/>
    </location>
</feature>
<dbReference type="EMBL" id="JAPWDO010000003">
    <property type="protein sequence ID" value="KAJ5478533.1"/>
    <property type="molecule type" value="Genomic_DNA"/>
</dbReference>
<sequence>MALLQTSLIWAVYGVVVAILLAVASVFIYVYQTPRDRSPSVTLACIISITSLLATVLLLPVDVALVSSTTSSKLGQRKDWATQDVVDRITYSLTIIYYLLYSLDALLCLLVIPFTYFWYEEYDEVATEEGNQTLGQRIWGALKYTLSFVAVVLILFLVGFFVPVSRGKNDMDLDYFKRLLTENHGERALTFALGLLMTIGLCLYVVYTSVGLALLPISLIKTAPSISSATLRASTTQQLDINQERQRQLEGRCAGDPGLLSSKDRRELDTLVREERTLIRRQRLAEESQGGGRSWLVRAWYKLGAVFRPFKLLGGILLLFIAFLTWVSMLLTAIDKAKNSICKHRCGYILAHVNIFNPVNWALVESARFFPIDYGIFTALVLLFFCSSVVGIAVVGIRFLWIRIFQIRHGHTSPQALLLATAMLMLIILALNYSISMVVAPQYTTFGPQTFCDRAPGAFTGKPDCSSSKELIKPCSELATNPAAQQVCTPSVVSTFLNRVTLNYPFFGVVFFWAQFFFLGKSKSLLVLFPLEFHVRIDLTPTPYIGLYLIVFVTSLLRSPQLDEAQLDEDAEEAEEEGLLANTGRRFNASWQDITGRAARSERSRG</sequence>
<comment type="function">
    <text evidence="11">Probable lysosomal cobalamin transporter. Required to export cobalamin from lysosomes allowing its conversion to cofactors.</text>
</comment>
<dbReference type="Proteomes" id="UP001147760">
    <property type="component" value="Unassembled WGS sequence"/>
</dbReference>
<feature type="transmembrane region" description="Helical" evidence="12">
    <location>
        <begin position="7"/>
        <end position="29"/>
    </location>
</feature>
<feature type="transmembrane region" description="Helical" evidence="12">
    <location>
        <begin position="346"/>
        <end position="364"/>
    </location>
</feature>
<dbReference type="GO" id="GO:0072665">
    <property type="term" value="P:protein localization to vacuole"/>
    <property type="evidence" value="ECO:0007669"/>
    <property type="project" value="TreeGrafter"/>
</dbReference>
<dbReference type="Pfam" id="PF04791">
    <property type="entry name" value="LMBR1"/>
    <property type="match status" value="1"/>
</dbReference>
<feature type="transmembrane region" description="Helical" evidence="12">
    <location>
        <begin position="188"/>
        <end position="207"/>
    </location>
</feature>
<organism evidence="13 14">
    <name type="scientific">Penicillium desertorum</name>
    <dbReference type="NCBI Taxonomy" id="1303715"/>
    <lineage>
        <taxon>Eukaryota</taxon>
        <taxon>Fungi</taxon>
        <taxon>Dikarya</taxon>
        <taxon>Ascomycota</taxon>
        <taxon>Pezizomycotina</taxon>
        <taxon>Eurotiomycetes</taxon>
        <taxon>Eurotiomycetidae</taxon>
        <taxon>Eurotiales</taxon>
        <taxon>Aspergillaceae</taxon>
        <taxon>Penicillium</taxon>
    </lineage>
</organism>
<feature type="transmembrane region" description="Helical" evidence="12">
    <location>
        <begin position="98"/>
        <end position="119"/>
    </location>
</feature>
<feature type="transmembrane region" description="Helical" evidence="12">
    <location>
        <begin position="502"/>
        <end position="520"/>
    </location>
</feature>
<feature type="transmembrane region" description="Helical" evidence="12">
    <location>
        <begin position="144"/>
        <end position="167"/>
    </location>
</feature>
<evidence type="ECO:0000256" key="5">
    <source>
        <dbReference type="ARBA" id="ARBA00022628"/>
    </source>
</evidence>
<accession>A0A9W9WXG1</accession>
<evidence type="ECO:0000313" key="14">
    <source>
        <dbReference type="Proteomes" id="UP001147760"/>
    </source>
</evidence>
<keyword evidence="14" id="KW-1185">Reference proteome</keyword>
<evidence type="ECO:0000256" key="9">
    <source>
        <dbReference type="ARBA" id="ARBA00023228"/>
    </source>
</evidence>
<dbReference type="AlphaFoldDB" id="A0A9W9WXG1"/>
<evidence type="ECO:0000256" key="3">
    <source>
        <dbReference type="ARBA" id="ARBA00017088"/>
    </source>
</evidence>
<comment type="caution">
    <text evidence="13">The sequence shown here is derived from an EMBL/GenBank/DDBJ whole genome shotgun (WGS) entry which is preliminary data.</text>
</comment>
<keyword evidence="10" id="KW-0170">Cobalt</keyword>
<gene>
    <name evidence="13" type="ORF">N7530_004042</name>
</gene>
<keyword evidence="9" id="KW-0458">Lysosome</keyword>
<evidence type="ECO:0000256" key="1">
    <source>
        <dbReference type="ARBA" id="ARBA00004155"/>
    </source>
</evidence>
<evidence type="ECO:0000256" key="10">
    <source>
        <dbReference type="ARBA" id="ARBA00023285"/>
    </source>
</evidence>
<evidence type="ECO:0000256" key="12">
    <source>
        <dbReference type="SAM" id="Phobius"/>
    </source>
</evidence>
<keyword evidence="8 12" id="KW-0472">Membrane</keyword>
<evidence type="ECO:0000256" key="11">
    <source>
        <dbReference type="ARBA" id="ARBA00025515"/>
    </source>
</evidence>
<dbReference type="InterPro" id="IPR050854">
    <property type="entry name" value="LMBD1_LysCbl_Transport"/>
</dbReference>
<dbReference type="OrthoDB" id="73273at2759"/>
<evidence type="ECO:0000313" key="13">
    <source>
        <dbReference type="EMBL" id="KAJ5478533.1"/>
    </source>
</evidence>
<proteinExistence type="inferred from homology"/>
<keyword evidence="6 12" id="KW-0812">Transmembrane</keyword>
<feature type="transmembrane region" description="Helical" evidence="12">
    <location>
        <begin position="41"/>
        <end position="67"/>
    </location>
</feature>
<evidence type="ECO:0000256" key="6">
    <source>
        <dbReference type="ARBA" id="ARBA00022692"/>
    </source>
</evidence>
<reference evidence="13" key="1">
    <citation type="submission" date="2022-12" db="EMBL/GenBank/DDBJ databases">
        <authorList>
            <person name="Petersen C."/>
        </authorList>
    </citation>
    <scope>NUCLEOTIDE SEQUENCE</scope>
    <source>
        <strain evidence="13">IBT 17660</strain>
    </source>
</reference>
<feature type="transmembrane region" description="Helical" evidence="12">
    <location>
        <begin position="376"/>
        <end position="404"/>
    </location>
</feature>
<protein>
    <recommendedName>
        <fullName evidence="3">Probable lysosomal cobalamin transporter</fullName>
    </recommendedName>
</protein>
<evidence type="ECO:0000256" key="7">
    <source>
        <dbReference type="ARBA" id="ARBA00022989"/>
    </source>
</evidence>
<reference evidence="13" key="2">
    <citation type="journal article" date="2023" name="IMA Fungus">
        <title>Comparative genomic study of the Penicillium genus elucidates a diverse pangenome and 15 lateral gene transfer events.</title>
        <authorList>
            <person name="Petersen C."/>
            <person name="Sorensen T."/>
            <person name="Nielsen M.R."/>
            <person name="Sondergaard T.E."/>
            <person name="Sorensen J.L."/>
            <person name="Fitzpatrick D.A."/>
            <person name="Frisvad J.C."/>
            <person name="Nielsen K.L."/>
        </authorList>
    </citation>
    <scope>NUCLEOTIDE SEQUENCE</scope>
    <source>
        <strain evidence="13">IBT 17660</strain>
    </source>
</reference>